<dbReference type="OrthoDB" id="9776324at2"/>
<dbReference type="InterPro" id="IPR002528">
    <property type="entry name" value="MATE_fam"/>
</dbReference>
<evidence type="ECO:0000256" key="7">
    <source>
        <dbReference type="SAM" id="Phobius"/>
    </source>
</evidence>
<dbReference type="CDD" id="cd13138">
    <property type="entry name" value="MATE_yoeA_like"/>
    <property type="match status" value="1"/>
</dbReference>
<dbReference type="PANTHER" id="PTHR43549:SF3">
    <property type="entry name" value="MULTIDRUG RESISTANCE PROTEIN YPNP-RELATED"/>
    <property type="match status" value="1"/>
</dbReference>
<dbReference type="RefSeq" id="WP_142766031.1">
    <property type="nucleotide sequence ID" value="NZ_CP041356.1"/>
</dbReference>
<feature type="transmembrane region" description="Helical" evidence="7">
    <location>
        <begin position="95"/>
        <end position="114"/>
    </location>
</feature>
<keyword evidence="9" id="KW-1185">Reference proteome</keyword>
<feature type="transmembrane region" description="Helical" evidence="7">
    <location>
        <begin position="238"/>
        <end position="260"/>
    </location>
</feature>
<dbReference type="InterPro" id="IPR052031">
    <property type="entry name" value="Membrane_Transporter-Flippase"/>
</dbReference>
<evidence type="ECO:0000256" key="4">
    <source>
        <dbReference type="ARBA" id="ARBA00022692"/>
    </source>
</evidence>
<keyword evidence="6 7" id="KW-0472">Membrane</keyword>
<dbReference type="GO" id="GO:0005886">
    <property type="term" value="C:plasma membrane"/>
    <property type="evidence" value="ECO:0007669"/>
    <property type="project" value="UniProtKB-SubCell"/>
</dbReference>
<evidence type="ECO:0000256" key="3">
    <source>
        <dbReference type="ARBA" id="ARBA00022475"/>
    </source>
</evidence>
<reference evidence="8 9" key="1">
    <citation type="submission" date="2019-07" db="EMBL/GenBank/DDBJ databases">
        <title>Genome sequencing of KACC 19320.</title>
        <authorList>
            <person name="Heo J."/>
            <person name="Kim S.-J."/>
            <person name="Kim J.-S."/>
            <person name="Hong S.-B."/>
            <person name="Kwon S.-W."/>
        </authorList>
    </citation>
    <scope>NUCLEOTIDE SEQUENCE [LARGE SCALE GENOMIC DNA]</scope>
    <source>
        <strain evidence="8 9">KACC 19320</strain>
    </source>
</reference>
<protein>
    <submittedName>
        <fullName evidence="8">MATE family efflux transporter</fullName>
    </submittedName>
</protein>
<dbReference type="InterPro" id="IPR048279">
    <property type="entry name" value="MdtK-like"/>
</dbReference>
<dbReference type="NCBIfam" id="TIGR00797">
    <property type="entry name" value="matE"/>
    <property type="match status" value="1"/>
</dbReference>
<feature type="transmembrane region" description="Helical" evidence="7">
    <location>
        <begin position="280"/>
        <end position="300"/>
    </location>
</feature>
<dbReference type="PANTHER" id="PTHR43549">
    <property type="entry name" value="MULTIDRUG RESISTANCE PROTEIN YPNP-RELATED"/>
    <property type="match status" value="1"/>
</dbReference>
<keyword evidence="4 7" id="KW-0812">Transmembrane</keyword>
<sequence length="464" mass="50206">MKDLTKGNILKGLIAFTLPLLLGNFFQVLYNTADTLIVGQTLGKDALASVGATGSINFLIVGFAQGMTAGLTILTAQRFGAKDKNSVKKSYITGLYFTIAISILLSIVSVIFVGSLLELMQTPSEIFAGAKTFLTIMLGGMIATNLYAYLSNALRALGDSKTPLYALVVASILNIGLEYFAILVLHLGLLGSSAATILAQAISVVYLFWHIKKKVPDFHLTKDLLGYNPKEILHHARLAVPMGFQSSIIAIGSITLQIALNKMGTNAVATQAIVSKIDQLAMLPMMSIGLAMATFGAQNYGAKQYKRINQGLSRSIAIAVGWSIGFALLLNLAHFYFTTAFISASQTAVIEMASHYYLVNGSFYWLLAILFVTRSTIQGLGNAKIPTLCGFAELFMRAGVAIVGVLLLNYTVIISSNPAAWIGSTSILIPTTIQMVKRFRNNQDLYEKTELIPKRKTLLNVFHH</sequence>
<dbReference type="GO" id="GO:0015297">
    <property type="term" value="F:antiporter activity"/>
    <property type="evidence" value="ECO:0007669"/>
    <property type="project" value="InterPro"/>
</dbReference>
<evidence type="ECO:0000256" key="6">
    <source>
        <dbReference type="ARBA" id="ARBA00023136"/>
    </source>
</evidence>
<evidence type="ECO:0000256" key="2">
    <source>
        <dbReference type="ARBA" id="ARBA00022448"/>
    </source>
</evidence>
<evidence type="ECO:0000256" key="1">
    <source>
        <dbReference type="ARBA" id="ARBA00004651"/>
    </source>
</evidence>
<feature type="transmembrane region" description="Helical" evidence="7">
    <location>
        <begin position="50"/>
        <end position="74"/>
    </location>
</feature>
<evidence type="ECO:0000313" key="9">
    <source>
        <dbReference type="Proteomes" id="UP000315128"/>
    </source>
</evidence>
<keyword evidence="5 7" id="KW-1133">Transmembrane helix</keyword>
<feature type="transmembrane region" description="Helical" evidence="7">
    <location>
        <begin position="394"/>
        <end position="413"/>
    </location>
</feature>
<dbReference type="KEGG" id="lack:FLP15_03590"/>
<dbReference type="AlphaFoldDB" id="A0A514Z758"/>
<evidence type="ECO:0000313" key="8">
    <source>
        <dbReference type="EMBL" id="QDK70421.1"/>
    </source>
</evidence>
<dbReference type="Pfam" id="PF01554">
    <property type="entry name" value="MatE"/>
    <property type="match status" value="2"/>
</dbReference>
<feature type="transmembrane region" description="Helical" evidence="7">
    <location>
        <begin position="162"/>
        <end position="182"/>
    </location>
</feature>
<evidence type="ECO:0000256" key="5">
    <source>
        <dbReference type="ARBA" id="ARBA00022989"/>
    </source>
</evidence>
<accession>A0A514Z758</accession>
<gene>
    <name evidence="8" type="ORF">FLP15_03590</name>
</gene>
<feature type="transmembrane region" description="Helical" evidence="7">
    <location>
        <begin position="188"/>
        <end position="209"/>
    </location>
</feature>
<name>A0A514Z758_9LACT</name>
<dbReference type="Proteomes" id="UP000315128">
    <property type="component" value="Chromosome"/>
</dbReference>
<feature type="transmembrane region" description="Helical" evidence="7">
    <location>
        <begin position="312"/>
        <end position="336"/>
    </location>
</feature>
<feature type="transmembrane region" description="Helical" evidence="7">
    <location>
        <begin position="356"/>
        <end position="373"/>
    </location>
</feature>
<organism evidence="8 9">
    <name type="scientific">Lactococcus protaetiae</name>
    <dbReference type="NCBI Taxonomy" id="2592653"/>
    <lineage>
        <taxon>Bacteria</taxon>
        <taxon>Bacillati</taxon>
        <taxon>Bacillota</taxon>
        <taxon>Bacilli</taxon>
        <taxon>Lactobacillales</taxon>
        <taxon>Streptococcaceae</taxon>
        <taxon>Lactococcus</taxon>
    </lineage>
</organism>
<dbReference type="PIRSF" id="PIRSF006603">
    <property type="entry name" value="DinF"/>
    <property type="match status" value="1"/>
</dbReference>
<dbReference type="GO" id="GO:0042910">
    <property type="term" value="F:xenobiotic transmembrane transporter activity"/>
    <property type="evidence" value="ECO:0007669"/>
    <property type="project" value="InterPro"/>
</dbReference>
<keyword evidence="2" id="KW-0813">Transport</keyword>
<proteinExistence type="predicted"/>
<feature type="transmembrane region" description="Helical" evidence="7">
    <location>
        <begin position="12"/>
        <end position="30"/>
    </location>
</feature>
<feature type="transmembrane region" description="Helical" evidence="7">
    <location>
        <begin position="126"/>
        <end position="150"/>
    </location>
</feature>
<comment type="subcellular location">
    <subcellularLocation>
        <location evidence="1">Cell membrane</location>
        <topology evidence="1">Multi-pass membrane protein</topology>
    </subcellularLocation>
</comment>
<dbReference type="EMBL" id="CP041356">
    <property type="protein sequence ID" value="QDK70421.1"/>
    <property type="molecule type" value="Genomic_DNA"/>
</dbReference>
<keyword evidence="3" id="KW-1003">Cell membrane</keyword>